<sequence length="235" mass="27159">MRRRRRIRQSGIPGQNLDSFLDILTNTVGVLMFVGLFISIVAVESGTIVRTPIVSETRKNAHFFEFRNNRLHYLDKEEAEREINQFFQSLPQCYEPYVPPAVDPEIVPYYLDLIEEYRRCLNVKTARVEQFSAETTAYEVRIKLNPTGLIYLPKPEFSGETPQELRSPDSQFKQILKQFDPRTDYLAFIVRPDSFEAFRAARKQAWNDGFDVGWEPLELNSIIVFGSGGRAIGVQ</sequence>
<keyword evidence="1" id="KW-1133">Transmembrane helix</keyword>
<dbReference type="EMBL" id="CP051167">
    <property type="protein sequence ID" value="QIZ70115.1"/>
    <property type="molecule type" value="Genomic_DNA"/>
</dbReference>
<dbReference type="AlphaFoldDB" id="A0A6H1TUL9"/>
<keyword evidence="1" id="KW-0472">Membrane</keyword>
<dbReference type="Proteomes" id="UP000500857">
    <property type="component" value="Chromosome"/>
</dbReference>
<dbReference type="RefSeq" id="WP_168568272.1">
    <property type="nucleotide sequence ID" value="NZ_CP051167.1"/>
</dbReference>
<keyword evidence="1" id="KW-0812">Transmembrane</keyword>
<accession>A0A6H1TUL9</accession>
<evidence type="ECO:0000256" key="1">
    <source>
        <dbReference type="SAM" id="Phobius"/>
    </source>
</evidence>
<proteinExistence type="predicted"/>
<reference evidence="2 3" key="1">
    <citation type="submission" date="2020-04" db="EMBL/GenBank/DDBJ databases">
        <authorList>
            <person name="Basu S."/>
            <person name="Maruthanayagam V."/>
            <person name="Chakraborty S."/>
            <person name="Pramanik A."/>
            <person name="Mukherjee J."/>
            <person name="Brink B."/>
        </authorList>
    </citation>
    <scope>NUCLEOTIDE SEQUENCE [LARGE SCALE GENOMIC DNA]</scope>
    <source>
        <strain evidence="2 3">AP17</strain>
    </source>
</reference>
<keyword evidence="3" id="KW-1185">Reference proteome</keyword>
<dbReference type="KEGG" id="oxy:HCG48_05635"/>
<evidence type="ECO:0000313" key="3">
    <source>
        <dbReference type="Proteomes" id="UP000500857"/>
    </source>
</evidence>
<feature type="transmembrane region" description="Helical" evidence="1">
    <location>
        <begin position="20"/>
        <end position="43"/>
    </location>
</feature>
<protein>
    <submittedName>
        <fullName evidence="2">Uncharacterized protein</fullName>
    </submittedName>
</protein>
<gene>
    <name evidence="2" type="ORF">HCG48_05635</name>
</gene>
<evidence type="ECO:0000313" key="2">
    <source>
        <dbReference type="EMBL" id="QIZ70115.1"/>
    </source>
</evidence>
<organism evidence="2 3">
    <name type="scientific">Oxynema aestuarii AP17</name>
    <dbReference type="NCBI Taxonomy" id="2064643"/>
    <lineage>
        <taxon>Bacteria</taxon>
        <taxon>Bacillati</taxon>
        <taxon>Cyanobacteriota</taxon>
        <taxon>Cyanophyceae</taxon>
        <taxon>Oscillatoriophycideae</taxon>
        <taxon>Oscillatoriales</taxon>
        <taxon>Oscillatoriaceae</taxon>
        <taxon>Oxynema</taxon>
        <taxon>Oxynema aestuarii</taxon>
    </lineage>
</organism>
<name>A0A6H1TUL9_9CYAN</name>